<feature type="non-terminal residue" evidence="1">
    <location>
        <position position="1"/>
    </location>
</feature>
<dbReference type="Proteomes" id="UP000242791">
    <property type="component" value="Unassembled WGS sequence"/>
</dbReference>
<protein>
    <submittedName>
        <fullName evidence="1">Uncharacterized protein</fullName>
    </submittedName>
</protein>
<accession>A0A1J9P0U3</accession>
<proteinExistence type="predicted"/>
<gene>
    <name evidence="1" type="ORF">ACJ73_10304</name>
</gene>
<evidence type="ECO:0000313" key="1">
    <source>
        <dbReference type="EMBL" id="OJD09450.1"/>
    </source>
</evidence>
<organism evidence="1 2">
    <name type="scientific">Blastomyces percursus</name>
    <dbReference type="NCBI Taxonomy" id="1658174"/>
    <lineage>
        <taxon>Eukaryota</taxon>
        <taxon>Fungi</taxon>
        <taxon>Dikarya</taxon>
        <taxon>Ascomycota</taxon>
        <taxon>Pezizomycotina</taxon>
        <taxon>Eurotiomycetes</taxon>
        <taxon>Eurotiomycetidae</taxon>
        <taxon>Onygenales</taxon>
        <taxon>Ajellomycetaceae</taxon>
        <taxon>Blastomyces</taxon>
    </lineage>
</organism>
<keyword evidence="2" id="KW-1185">Reference proteome</keyword>
<dbReference type="VEuPathDB" id="FungiDB:ACJ73_10304"/>
<evidence type="ECO:0000313" key="2">
    <source>
        <dbReference type="Proteomes" id="UP000242791"/>
    </source>
</evidence>
<dbReference type="EMBL" id="LGTZ01003699">
    <property type="protein sequence ID" value="OJD09450.1"/>
    <property type="molecule type" value="Genomic_DNA"/>
</dbReference>
<dbReference type="AlphaFoldDB" id="A0A1J9P0U3"/>
<name>A0A1J9P0U3_9EURO</name>
<comment type="caution">
    <text evidence="1">The sequence shown here is derived from an EMBL/GenBank/DDBJ whole genome shotgun (WGS) entry which is preliminary data.</text>
</comment>
<reference evidence="1 2" key="1">
    <citation type="submission" date="2015-08" db="EMBL/GenBank/DDBJ databases">
        <title>Emmonsia species relationships and genome sequence.</title>
        <authorList>
            <person name="Cuomo C.A."/>
            <person name="Schwartz I.S."/>
            <person name="Kenyon C."/>
            <person name="De Hoog G.S."/>
            <person name="Govender N.P."/>
            <person name="Botha A."/>
            <person name="Moreno L."/>
            <person name="De Vries M."/>
            <person name="Munoz J.F."/>
            <person name="Stielow J.B."/>
        </authorList>
    </citation>
    <scope>NUCLEOTIDE SEQUENCE [LARGE SCALE GENOMIC DNA]</scope>
    <source>
        <strain evidence="1 2">EI222</strain>
    </source>
</reference>
<sequence length="53" mass="6173">KHTIPTAGVLYPPHGTDKYFTAQNYENHGLNRRLPTRQPHSSHIFELLSFIDR</sequence>